<comment type="subunit">
    <text evidence="5">Component of a cohesin-like complex composed of ScpA, ScpB and the Smc homodimer, in which ScpA and ScpB bind to the head domain of Smc. The presence of the three proteins is required for the association of the complex with DNA.</text>
</comment>
<comment type="caution">
    <text evidence="6">The sequence shown here is derived from an EMBL/GenBank/DDBJ whole genome shotgun (WGS) entry which is preliminary data.</text>
</comment>
<dbReference type="Gene3D" id="6.10.250.2410">
    <property type="match status" value="1"/>
</dbReference>
<dbReference type="InterPro" id="IPR023093">
    <property type="entry name" value="ScpA-like_C"/>
</dbReference>
<comment type="similarity">
    <text evidence="5">Belongs to the ScpA family.</text>
</comment>
<proteinExistence type="inferred from homology"/>
<evidence type="ECO:0000256" key="1">
    <source>
        <dbReference type="ARBA" id="ARBA00022618"/>
    </source>
</evidence>
<name>A0ABV9JEX6_9LACT</name>
<keyword evidence="5" id="KW-0963">Cytoplasm</keyword>
<evidence type="ECO:0000313" key="6">
    <source>
        <dbReference type="EMBL" id="MFC4652599.1"/>
    </source>
</evidence>
<dbReference type="PANTHER" id="PTHR33969">
    <property type="entry name" value="SEGREGATION AND CONDENSATION PROTEIN A"/>
    <property type="match status" value="1"/>
</dbReference>
<evidence type="ECO:0000256" key="3">
    <source>
        <dbReference type="ARBA" id="ARBA00023306"/>
    </source>
</evidence>
<dbReference type="InterPro" id="IPR003768">
    <property type="entry name" value="ScpA"/>
</dbReference>
<dbReference type="Gene3D" id="1.10.10.580">
    <property type="entry name" value="Structural maintenance of chromosome 1. Chain E"/>
    <property type="match status" value="1"/>
</dbReference>
<dbReference type="Proteomes" id="UP001595987">
    <property type="component" value="Unassembled WGS sequence"/>
</dbReference>
<dbReference type="PANTHER" id="PTHR33969:SF2">
    <property type="entry name" value="SEGREGATION AND CONDENSATION PROTEIN A"/>
    <property type="match status" value="1"/>
</dbReference>
<accession>A0ABV9JEX6</accession>
<evidence type="ECO:0000313" key="7">
    <source>
        <dbReference type="Proteomes" id="UP001595987"/>
    </source>
</evidence>
<evidence type="ECO:0000256" key="2">
    <source>
        <dbReference type="ARBA" id="ARBA00022829"/>
    </source>
</evidence>
<dbReference type="RefSeq" id="WP_213535937.1">
    <property type="nucleotide sequence ID" value="NZ_BOVQ01000005.1"/>
</dbReference>
<dbReference type="Pfam" id="PF02616">
    <property type="entry name" value="SMC_ScpA"/>
    <property type="match status" value="1"/>
</dbReference>
<reference evidence="7" key="1">
    <citation type="journal article" date="2019" name="Int. J. Syst. Evol. Microbiol.">
        <title>The Global Catalogue of Microorganisms (GCM) 10K type strain sequencing project: providing services to taxonomists for standard genome sequencing and annotation.</title>
        <authorList>
            <consortium name="The Broad Institute Genomics Platform"/>
            <consortium name="The Broad Institute Genome Sequencing Center for Infectious Disease"/>
            <person name="Wu L."/>
            <person name="Ma J."/>
        </authorList>
    </citation>
    <scope>NUCLEOTIDE SEQUENCE [LARGE SCALE GENOMIC DNA]</scope>
    <source>
        <strain evidence="7">CCUG 63287</strain>
    </source>
</reference>
<dbReference type="HAMAP" id="MF_01805">
    <property type="entry name" value="ScpA"/>
    <property type="match status" value="1"/>
</dbReference>
<keyword evidence="2 5" id="KW-0159">Chromosome partition</keyword>
<comment type="subcellular location">
    <subcellularLocation>
        <location evidence="5">Cytoplasm</location>
    </subcellularLocation>
    <text evidence="5">Associated with two foci at the outer edges of the nucleoid region in young cells, and at four foci within both cell halves in older cells.</text>
</comment>
<gene>
    <name evidence="5" type="primary">scpA</name>
    <name evidence="6" type="ORF">ACFO26_06720</name>
</gene>
<keyword evidence="1 5" id="KW-0132">Cell division</keyword>
<evidence type="ECO:0000256" key="4">
    <source>
        <dbReference type="ARBA" id="ARBA00044777"/>
    </source>
</evidence>
<sequence length="250" mass="29544">MTEEIKIRINDFEGPLDLLLHLVSQYQMDIFQVPLVEVIEQYLDYLHKMKKLELELAGDYMVIASQLMLIKSRRLLPSVAENFEEDTEQLEYELLAQIDEYRKYKRLSQDLADLHDVRSQFYSKAKTEIITEETQLMKDKTTIDLFLAFSKVLELQRQKIEDENTTIETEKYTIEDKILELSSYFAEYKSCKFTDLFSENSTKAELVTTFIALLELIKNQQIAFRQEQLFGNIILERKAEITHLEQNSNL</sequence>
<keyword evidence="7" id="KW-1185">Reference proteome</keyword>
<protein>
    <recommendedName>
        <fullName evidence="4 5">Segregation and condensation protein A</fullName>
    </recommendedName>
</protein>
<organism evidence="6 7">
    <name type="scientific">Lactococcus nasutitermitis</name>
    <dbReference type="NCBI Taxonomy" id="1652957"/>
    <lineage>
        <taxon>Bacteria</taxon>
        <taxon>Bacillati</taxon>
        <taxon>Bacillota</taxon>
        <taxon>Bacilli</taxon>
        <taxon>Lactobacillales</taxon>
        <taxon>Streptococcaceae</taxon>
        <taxon>Lactococcus</taxon>
    </lineage>
</organism>
<comment type="function">
    <text evidence="5">Participates in chromosomal partition during cell division. May act via the formation of a condensin-like complex containing Smc and ScpB that pull DNA away from mid-cell into both cell halves.</text>
</comment>
<dbReference type="NCBIfam" id="NF000993">
    <property type="entry name" value="PRK00104.1-2"/>
    <property type="match status" value="1"/>
</dbReference>
<evidence type="ECO:0000256" key="5">
    <source>
        <dbReference type="HAMAP-Rule" id="MF_01805"/>
    </source>
</evidence>
<dbReference type="EMBL" id="JBHSGD010000005">
    <property type="protein sequence ID" value="MFC4652599.1"/>
    <property type="molecule type" value="Genomic_DNA"/>
</dbReference>
<keyword evidence="3 5" id="KW-0131">Cell cycle</keyword>